<name>A0A8K0G5U7_IGNLU</name>
<dbReference type="SUPFAM" id="SSF49695">
    <property type="entry name" value="gamma-Crystallin-like"/>
    <property type="match status" value="1"/>
</dbReference>
<evidence type="ECO:0000313" key="3">
    <source>
        <dbReference type="Proteomes" id="UP000801492"/>
    </source>
</evidence>
<sequence length="109" mass="12468">MWQISVSFLILCFSLNNSYDITVPSRVVFYDQPNYEGKSVDAVCSLTGCCDITPELAGRVGSYQLKTGCAKFYEEFKCDGRFSLIRNSSESVLYPLRKISSFRSCMWWL</sequence>
<accession>A0A8K0G5U7</accession>
<comment type="caution">
    <text evidence="2">The sequence shown here is derived from an EMBL/GenBank/DDBJ whole genome shotgun (WGS) entry which is preliminary data.</text>
</comment>
<keyword evidence="1" id="KW-0732">Signal</keyword>
<evidence type="ECO:0000256" key="1">
    <source>
        <dbReference type="SAM" id="SignalP"/>
    </source>
</evidence>
<keyword evidence="3" id="KW-1185">Reference proteome</keyword>
<proteinExistence type="predicted"/>
<dbReference type="InterPro" id="IPR011024">
    <property type="entry name" value="G_crystallin-like"/>
</dbReference>
<evidence type="ECO:0000313" key="2">
    <source>
        <dbReference type="EMBL" id="KAF2886693.1"/>
    </source>
</evidence>
<dbReference type="EMBL" id="VTPC01086818">
    <property type="protein sequence ID" value="KAF2886693.1"/>
    <property type="molecule type" value="Genomic_DNA"/>
</dbReference>
<feature type="signal peptide" evidence="1">
    <location>
        <begin position="1"/>
        <end position="18"/>
    </location>
</feature>
<reference evidence="2" key="1">
    <citation type="submission" date="2019-08" db="EMBL/GenBank/DDBJ databases">
        <title>The genome of the North American firefly Photinus pyralis.</title>
        <authorList>
            <consortium name="Photinus pyralis genome working group"/>
            <person name="Fallon T.R."/>
            <person name="Sander Lower S.E."/>
            <person name="Weng J.-K."/>
        </authorList>
    </citation>
    <scope>NUCLEOTIDE SEQUENCE</scope>
    <source>
        <strain evidence="2">TRF0915ILg1</strain>
        <tissue evidence="2">Whole body</tissue>
    </source>
</reference>
<dbReference type="Proteomes" id="UP000801492">
    <property type="component" value="Unassembled WGS sequence"/>
</dbReference>
<dbReference type="Gene3D" id="2.60.20.10">
    <property type="entry name" value="Crystallins"/>
    <property type="match status" value="1"/>
</dbReference>
<gene>
    <name evidence="2" type="ORF">ILUMI_19480</name>
</gene>
<dbReference type="AlphaFoldDB" id="A0A8K0G5U7"/>
<feature type="chain" id="PRO_5035444743" evidence="1">
    <location>
        <begin position="19"/>
        <end position="109"/>
    </location>
</feature>
<protein>
    <submittedName>
        <fullName evidence="2">Uncharacterized protein</fullName>
    </submittedName>
</protein>
<organism evidence="2 3">
    <name type="scientific">Ignelater luminosus</name>
    <name type="common">Cucubano</name>
    <name type="synonym">Pyrophorus luminosus</name>
    <dbReference type="NCBI Taxonomy" id="2038154"/>
    <lineage>
        <taxon>Eukaryota</taxon>
        <taxon>Metazoa</taxon>
        <taxon>Ecdysozoa</taxon>
        <taxon>Arthropoda</taxon>
        <taxon>Hexapoda</taxon>
        <taxon>Insecta</taxon>
        <taxon>Pterygota</taxon>
        <taxon>Neoptera</taxon>
        <taxon>Endopterygota</taxon>
        <taxon>Coleoptera</taxon>
        <taxon>Polyphaga</taxon>
        <taxon>Elateriformia</taxon>
        <taxon>Elateroidea</taxon>
        <taxon>Elateridae</taxon>
        <taxon>Agrypninae</taxon>
        <taxon>Pyrophorini</taxon>
        <taxon>Ignelater</taxon>
    </lineage>
</organism>